<dbReference type="Proteomes" id="UP000030008">
    <property type="component" value="Unassembled WGS sequence"/>
</dbReference>
<keyword evidence="1" id="KW-0472">Membrane</keyword>
<sequence length="451" mass="52227">MIRYQGNKVKKYFYFLLVILFTANVFGCTKQIGNDSVTDRKIQEDGKESIYKQLYHIGEALCKYVPKEYSYFYNGEGTVRMQTFQMHKKILTGFDDSGSAHPTYANETYAWEYTTNSLKTAALFANYDYVTCDANQLVKTDANGKRIVIYQGNGYGNIWIVNERMYLYRNNSKENKEWELFSLNMQGKDEHAYGDYEVHAVYDKYLVLTNSEETEIHVMDTETEDIQLLEADAQYLYTDDDTVYFTEHPKDTDEHIVLASVKLDATERCRLADVRKEDVNQIIQTSANLYINCVQAVQDTVYFSCGTYGGSASVYQGGVLANVKKDGSNFKVLGEAPINFTVYETGEIMKYGRINQPFQDDNGNIWIYRNNAREKLIVNGEDYYRRSTVDEYVDIRNVDVQKDVVYFSVNYSVPDESVSIGWRTGYRLQSSVYYRKNLKTGISEKLYELQF</sequence>
<dbReference type="AlphaFoldDB" id="A0A099IB53"/>
<evidence type="ECO:0000313" key="3">
    <source>
        <dbReference type="Proteomes" id="UP000030008"/>
    </source>
</evidence>
<organism evidence="2 3">
    <name type="scientific">Clostridium innocuum</name>
    <dbReference type="NCBI Taxonomy" id="1522"/>
    <lineage>
        <taxon>Bacteria</taxon>
        <taxon>Bacillati</taxon>
        <taxon>Bacillota</taxon>
        <taxon>Clostridia</taxon>
        <taxon>Eubacteriales</taxon>
        <taxon>Clostridiaceae</taxon>
        <taxon>Clostridium</taxon>
    </lineage>
</organism>
<keyword evidence="1" id="KW-0812">Transmembrane</keyword>
<dbReference type="RefSeq" id="WP_044904303.1">
    <property type="nucleotide sequence ID" value="NZ_JQIF01000017.1"/>
</dbReference>
<name>A0A099IB53_CLOIN</name>
<evidence type="ECO:0000313" key="2">
    <source>
        <dbReference type="EMBL" id="KGJ54387.1"/>
    </source>
</evidence>
<dbReference type="EMBL" id="JQIF01000017">
    <property type="protein sequence ID" value="KGJ54387.1"/>
    <property type="molecule type" value="Genomic_DNA"/>
</dbReference>
<reference evidence="2 3" key="1">
    <citation type="submission" date="2014-08" db="EMBL/GenBank/DDBJ databases">
        <title>Clostridium innocuum, an unnegligible vancomycin-resistant pathogen causing extra-intestinal infections.</title>
        <authorList>
            <person name="Feng Y."/>
            <person name="Chiu C.-H."/>
        </authorList>
    </citation>
    <scope>NUCLEOTIDE SEQUENCE [LARGE SCALE GENOMIC DNA]</scope>
    <source>
        <strain evidence="2 3">AN88</strain>
    </source>
</reference>
<feature type="transmembrane region" description="Helical" evidence="1">
    <location>
        <begin position="12"/>
        <end position="33"/>
    </location>
</feature>
<accession>A0A099IB53</accession>
<evidence type="ECO:0008006" key="4">
    <source>
        <dbReference type="Google" id="ProtNLM"/>
    </source>
</evidence>
<comment type="caution">
    <text evidence="2">The sequence shown here is derived from an EMBL/GenBank/DDBJ whole genome shotgun (WGS) entry which is preliminary data.</text>
</comment>
<evidence type="ECO:0000256" key="1">
    <source>
        <dbReference type="SAM" id="Phobius"/>
    </source>
</evidence>
<keyword evidence="1" id="KW-1133">Transmembrane helix</keyword>
<gene>
    <name evidence="2" type="ORF">CIAN88_04400</name>
</gene>
<protein>
    <recommendedName>
        <fullName evidence="4">DUF5050 domain-containing protein</fullName>
    </recommendedName>
</protein>
<proteinExistence type="predicted"/>